<keyword evidence="3 6" id="KW-0812">Transmembrane</keyword>
<feature type="transmembrane region" description="Helical" evidence="6">
    <location>
        <begin position="67"/>
        <end position="85"/>
    </location>
</feature>
<evidence type="ECO:0000259" key="7">
    <source>
        <dbReference type="PROSITE" id="PS50857"/>
    </source>
</evidence>
<dbReference type="Gene3D" id="1.10.287.90">
    <property type="match status" value="1"/>
</dbReference>
<dbReference type="GO" id="GO:0016020">
    <property type="term" value="C:membrane"/>
    <property type="evidence" value="ECO:0007669"/>
    <property type="project" value="UniProtKB-SubCell"/>
</dbReference>
<evidence type="ECO:0000256" key="3">
    <source>
        <dbReference type="ARBA" id="ARBA00022692"/>
    </source>
</evidence>
<evidence type="ECO:0000256" key="1">
    <source>
        <dbReference type="ARBA" id="ARBA00004370"/>
    </source>
</evidence>
<accession>A0A382Q553</accession>
<feature type="domain" description="Cytochrome oxidase subunit II copper A binding" evidence="7">
    <location>
        <begin position="128"/>
        <end position="225"/>
    </location>
</feature>
<keyword evidence="5 6" id="KW-0472">Membrane</keyword>
<evidence type="ECO:0000256" key="4">
    <source>
        <dbReference type="ARBA" id="ARBA00022982"/>
    </source>
</evidence>
<evidence type="ECO:0000256" key="2">
    <source>
        <dbReference type="ARBA" id="ARBA00022448"/>
    </source>
</evidence>
<dbReference type="Gene3D" id="2.60.40.420">
    <property type="entry name" value="Cupredoxins - blue copper proteins"/>
    <property type="match status" value="1"/>
</dbReference>
<feature type="non-terminal residue" evidence="8">
    <location>
        <position position="225"/>
    </location>
</feature>
<name>A0A382Q553_9ZZZZ</name>
<dbReference type="GO" id="GO:0005507">
    <property type="term" value="F:copper ion binding"/>
    <property type="evidence" value="ECO:0007669"/>
    <property type="project" value="InterPro"/>
</dbReference>
<dbReference type="EMBL" id="UINC01111744">
    <property type="protein sequence ID" value="SVC80177.1"/>
    <property type="molecule type" value="Genomic_DNA"/>
</dbReference>
<sequence>MSVTTLVFDRLWDEYMLWSILVGAVAFGWLYHHSFWFRSYDGEDPPNVDRLKVGVFPMHNDDLRLEVTWTILPFLLIVYLTYISWAPLDAVWTTADGGGHNYECDYDNPSYDGSNNQLDMDTGIVTSDCYHIIEITAQQWFWTFDCLDLEADLCDIGMDSVEVYGSVPVVSLKEGETYLAVMESEDVTHAPWFLNLGMKEDVLQGQVTDLWLPVTESGDSMILCA</sequence>
<dbReference type="SUPFAM" id="SSF49503">
    <property type="entry name" value="Cupredoxins"/>
    <property type="match status" value="1"/>
</dbReference>
<dbReference type="AlphaFoldDB" id="A0A382Q553"/>
<reference evidence="8" key="1">
    <citation type="submission" date="2018-05" db="EMBL/GenBank/DDBJ databases">
        <authorList>
            <person name="Lanie J.A."/>
            <person name="Ng W.-L."/>
            <person name="Kazmierczak K.M."/>
            <person name="Andrzejewski T.M."/>
            <person name="Davidsen T.M."/>
            <person name="Wayne K.J."/>
            <person name="Tettelin H."/>
            <person name="Glass J.I."/>
            <person name="Rusch D."/>
            <person name="Podicherti R."/>
            <person name="Tsui H.-C.T."/>
            <person name="Winkler M.E."/>
        </authorList>
    </citation>
    <scope>NUCLEOTIDE SEQUENCE</scope>
</reference>
<keyword evidence="2" id="KW-0813">Transport</keyword>
<evidence type="ECO:0000256" key="6">
    <source>
        <dbReference type="SAM" id="Phobius"/>
    </source>
</evidence>
<gene>
    <name evidence="8" type="ORF">METZ01_LOCUS333031</name>
</gene>
<dbReference type="SUPFAM" id="SSF81464">
    <property type="entry name" value="Cytochrome c oxidase subunit II-like, transmembrane region"/>
    <property type="match status" value="1"/>
</dbReference>
<proteinExistence type="predicted"/>
<comment type="subcellular location">
    <subcellularLocation>
        <location evidence="1">Membrane</location>
    </subcellularLocation>
</comment>
<dbReference type="InterPro" id="IPR008972">
    <property type="entry name" value="Cupredoxin"/>
</dbReference>
<feature type="transmembrane region" description="Helical" evidence="6">
    <location>
        <begin position="15"/>
        <end position="31"/>
    </location>
</feature>
<dbReference type="InterPro" id="IPR002429">
    <property type="entry name" value="CcO_II-like_C"/>
</dbReference>
<dbReference type="InterPro" id="IPR036257">
    <property type="entry name" value="Cyt_c_oxidase_su2_TM_sf"/>
</dbReference>
<keyword evidence="6" id="KW-1133">Transmembrane helix</keyword>
<organism evidence="8">
    <name type="scientific">marine metagenome</name>
    <dbReference type="NCBI Taxonomy" id="408172"/>
    <lineage>
        <taxon>unclassified sequences</taxon>
        <taxon>metagenomes</taxon>
        <taxon>ecological metagenomes</taxon>
    </lineage>
</organism>
<dbReference type="GO" id="GO:0004129">
    <property type="term" value="F:cytochrome-c oxidase activity"/>
    <property type="evidence" value="ECO:0007669"/>
    <property type="project" value="InterPro"/>
</dbReference>
<keyword evidence="4" id="KW-0249">Electron transport</keyword>
<dbReference type="PROSITE" id="PS50857">
    <property type="entry name" value="COX2_CUA"/>
    <property type="match status" value="1"/>
</dbReference>
<evidence type="ECO:0000313" key="8">
    <source>
        <dbReference type="EMBL" id="SVC80177.1"/>
    </source>
</evidence>
<protein>
    <recommendedName>
        <fullName evidence="7">Cytochrome oxidase subunit II copper A binding domain-containing protein</fullName>
    </recommendedName>
</protein>
<evidence type="ECO:0000256" key="5">
    <source>
        <dbReference type="ARBA" id="ARBA00023136"/>
    </source>
</evidence>